<dbReference type="Proteomes" id="UP000033187">
    <property type="component" value="Chromosome 1"/>
</dbReference>
<dbReference type="AlphaFoldDB" id="A0A0D6JKU9"/>
<feature type="region of interest" description="Disordered" evidence="1">
    <location>
        <begin position="68"/>
        <end position="91"/>
    </location>
</feature>
<dbReference type="OrthoDB" id="7477016at2"/>
<keyword evidence="3" id="KW-0808">Transferase</keyword>
<keyword evidence="4" id="KW-1185">Reference proteome</keyword>
<dbReference type="KEGG" id="fil:BN1229_v1_4012"/>
<evidence type="ECO:0000313" key="3">
    <source>
        <dbReference type="EMBL" id="CPR22566.1"/>
    </source>
</evidence>
<name>A0A0D6JKU9_9HYPH</name>
<dbReference type="GO" id="GO:0016740">
    <property type="term" value="F:transferase activity"/>
    <property type="evidence" value="ECO:0007669"/>
    <property type="project" value="UniProtKB-KW"/>
</dbReference>
<reference evidence="4" key="1">
    <citation type="submission" date="2015-02" db="EMBL/GenBank/DDBJ databases">
        <authorList>
            <person name="Chooi Y.-H."/>
        </authorList>
    </citation>
    <scope>NUCLEOTIDE SEQUENCE [LARGE SCALE GENOMIC DNA]</scope>
    <source>
        <strain evidence="4">strain Y</strain>
    </source>
</reference>
<gene>
    <name evidence="3" type="ORF">YBN1229_v1_3999</name>
</gene>
<dbReference type="KEGG" id="fiy:BN1229_v1_3999"/>
<sequence length="91" mass="10238">MRPKKRSFSIKGHRTSLSLEEPFWAALKEIAASDDRSLADMVGSIDAQRGDTGLSSAVRLYVLERYREAARTNKPNEEPAHSTENIERSPH</sequence>
<evidence type="ECO:0000256" key="1">
    <source>
        <dbReference type="SAM" id="MobiDB-lite"/>
    </source>
</evidence>
<protein>
    <submittedName>
        <fullName evidence="3">Arylsulfate sulfotransferase-related protein (Modular protein)</fullName>
    </submittedName>
</protein>
<dbReference type="RefSeq" id="WP_076605360.1">
    <property type="nucleotide sequence ID" value="NZ_LN829118.1"/>
</dbReference>
<proteinExistence type="predicted"/>
<dbReference type="Gene3D" id="1.10.3990.20">
    <property type="entry name" value="protein bp1543"/>
    <property type="match status" value="1"/>
</dbReference>
<dbReference type="Pfam" id="PF13467">
    <property type="entry name" value="RHH_4"/>
    <property type="match status" value="1"/>
</dbReference>
<dbReference type="EMBL" id="LN829119">
    <property type="protein sequence ID" value="CPR22566.1"/>
    <property type="molecule type" value="Genomic_DNA"/>
</dbReference>
<evidence type="ECO:0000313" key="4">
    <source>
        <dbReference type="Proteomes" id="UP000033187"/>
    </source>
</evidence>
<organism evidence="3 4">
    <name type="scientific">Candidatus Filomicrobium marinum</name>
    <dbReference type="NCBI Taxonomy" id="1608628"/>
    <lineage>
        <taxon>Bacteria</taxon>
        <taxon>Pseudomonadati</taxon>
        <taxon>Pseudomonadota</taxon>
        <taxon>Alphaproteobacteria</taxon>
        <taxon>Hyphomicrobiales</taxon>
        <taxon>Hyphomicrobiaceae</taxon>
        <taxon>Filomicrobium</taxon>
    </lineage>
</organism>
<dbReference type="InterPro" id="IPR038268">
    <property type="entry name" value="RHH_sf"/>
</dbReference>
<accession>A0A0D6JKU9</accession>
<dbReference type="InterPro" id="IPR027373">
    <property type="entry name" value="RHH_dom"/>
</dbReference>
<feature type="domain" description="Ribbon-helix-helix" evidence="2">
    <location>
        <begin position="3"/>
        <end position="65"/>
    </location>
</feature>
<evidence type="ECO:0000259" key="2">
    <source>
        <dbReference type="Pfam" id="PF13467"/>
    </source>
</evidence>